<dbReference type="PANTHER" id="PTHR43400">
    <property type="entry name" value="FUMARATE REDUCTASE"/>
    <property type="match status" value="1"/>
</dbReference>
<dbReference type="Pfam" id="PF00890">
    <property type="entry name" value="FAD_binding_2"/>
    <property type="match status" value="1"/>
</dbReference>
<dbReference type="SUPFAM" id="SSF51905">
    <property type="entry name" value="FAD/NAD(P)-binding domain"/>
    <property type="match status" value="1"/>
</dbReference>
<dbReference type="InterPro" id="IPR003953">
    <property type="entry name" value="FAD-dep_OxRdtase_2_FAD-bd"/>
</dbReference>
<dbReference type="PANTHER" id="PTHR43400:SF10">
    <property type="entry name" value="3-OXOSTEROID 1-DEHYDROGENASE"/>
    <property type="match status" value="1"/>
</dbReference>
<sequence>MTGPAIPTQWDKEVDVLVVGSGAGAMASALFASDRGARTLIVEKSDLYGGTSATSGGGVWIPASDSALEQGQQDSPDEAFTYIKELVGNTVADGRIRAFVENARVMKREIEARSDLRFTAIPYTDYQAEKPGGKMGYRSHACNTIHADDLSPEDFATLRTTHKSAMLFGKIPWTIMESAPMITRGPGWKGTMARVLWRYYGDIAQRLKSPRSRFIVFGSAIAAHLKNALNRSGGELWLRTALVELLRGPDGAIEGAIVAREGKQMRIRTRKGVILGAGGFERNQAMRDKYLPGDSRETFSASQENNTGDAIQAGMRIGAATDLMDEAWWAPTVRVPGEDTARPLFYERALPGCIIVNQAGERYMNEARSYDIAGKAMIDADRPDARSIPSWIIFDARFRKKYPMGPIIPLLPDFLQSPAARKAWRKASTVAGLARKIGVDPERLERTISRVNRFANTGLDEDFGRGSAPYDRYYGDQSVQPNPNLAPLDQPPFYALEVYPGDIGTKGGLATDEAARVLDMTGQPIAGLYAIGNTAASVMGPSYPGAGSTLAPAMTFGMLAVQDMLEAKP</sequence>
<evidence type="ECO:0000256" key="2">
    <source>
        <dbReference type="ARBA" id="ARBA00022630"/>
    </source>
</evidence>
<dbReference type="SUPFAM" id="SSF56425">
    <property type="entry name" value="Succinate dehydrogenase/fumarate reductase flavoprotein, catalytic domain"/>
    <property type="match status" value="1"/>
</dbReference>
<reference evidence="6 7" key="1">
    <citation type="submission" date="2020-11" db="EMBL/GenBank/DDBJ databases">
        <title>The genome sequence of Novosphingobium sp. 1Y9A.</title>
        <authorList>
            <person name="Liu Y."/>
        </authorList>
    </citation>
    <scope>NUCLEOTIDE SEQUENCE [LARGE SCALE GENOMIC DNA]</scope>
    <source>
        <strain evidence="6 7">1Y9A</strain>
    </source>
</reference>
<dbReference type="InterPro" id="IPR050315">
    <property type="entry name" value="FAD-oxidoreductase_2"/>
</dbReference>
<evidence type="ECO:0000256" key="4">
    <source>
        <dbReference type="ARBA" id="ARBA00023002"/>
    </source>
</evidence>
<name>A0ABS0HJ61_9SPHN</name>
<evidence type="ECO:0000256" key="3">
    <source>
        <dbReference type="ARBA" id="ARBA00022827"/>
    </source>
</evidence>
<dbReference type="RefSeq" id="WP_196276603.1">
    <property type="nucleotide sequence ID" value="NZ_JADQDC010000011.1"/>
</dbReference>
<keyword evidence="4" id="KW-0560">Oxidoreductase</keyword>
<evidence type="ECO:0000313" key="6">
    <source>
        <dbReference type="EMBL" id="MBF9152287.1"/>
    </source>
</evidence>
<keyword evidence="2" id="KW-0285">Flavoprotein</keyword>
<dbReference type="Gene3D" id="3.90.700.10">
    <property type="entry name" value="Succinate dehydrogenase/fumarate reductase flavoprotein, catalytic domain"/>
    <property type="match status" value="1"/>
</dbReference>
<dbReference type="PRINTS" id="PR00411">
    <property type="entry name" value="PNDRDTASEI"/>
</dbReference>
<dbReference type="EMBL" id="JADQDC010000011">
    <property type="protein sequence ID" value="MBF9152287.1"/>
    <property type="molecule type" value="Genomic_DNA"/>
</dbReference>
<gene>
    <name evidence="6" type="ORF">I2488_14865</name>
</gene>
<feature type="domain" description="FAD-dependent oxidoreductase 2 FAD-binding" evidence="5">
    <location>
        <begin position="15"/>
        <end position="550"/>
    </location>
</feature>
<keyword evidence="7" id="KW-1185">Reference proteome</keyword>
<dbReference type="InterPro" id="IPR027477">
    <property type="entry name" value="Succ_DH/fumarate_Rdtase_cat_sf"/>
</dbReference>
<dbReference type="InterPro" id="IPR036188">
    <property type="entry name" value="FAD/NAD-bd_sf"/>
</dbReference>
<keyword evidence="3" id="KW-0274">FAD</keyword>
<organism evidence="6 7">
    <name type="scientific">Novosphingobium jiangmenense</name>
    <dbReference type="NCBI Taxonomy" id="2791981"/>
    <lineage>
        <taxon>Bacteria</taxon>
        <taxon>Pseudomonadati</taxon>
        <taxon>Pseudomonadota</taxon>
        <taxon>Alphaproteobacteria</taxon>
        <taxon>Sphingomonadales</taxon>
        <taxon>Sphingomonadaceae</taxon>
        <taxon>Novosphingobium</taxon>
    </lineage>
</organism>
<comment type="caution">
    <text evidence="6">The sequence shown here is derived from an EMBL/GenBank/DDBJ whole genome shotgun (WGS) entry which is preliminary data.</text>
</comment>
<accession>A0ABS0HJ61</accession>
<protein>
    <submittedName>
        <fullName evidence="6">FAD-binding protein</fullName>
    </submittedName>
</protein>
<evidence type="ECO:0000313" key="7">
    <source>
        <dbReference type="Proteomes" id="UP000600799"/>
    </source>
</evidence>
<dbReference type="Proteomes" id="UP000600799">
    <property type="component" value="Unassembled WGS sequence"/>
</dbReference>
<evidence type="ECO:0000259" key="5">
    <source>
        <dbReference type="Pfam" id="PF00890"/>
    </source>
</evidence>
<comment type="cofactor">
    <cofactor evidence="1">
        <name>FAD</name>
        <dbReference type="ChEBI" id="CHEBI:57692"/>
    </cofactor>
</comment>
<dbReference type="Gene3D" id="3.50.50.60">
    <property type="entry name" value="FAD/NAD(P)-binding domain"/>
    <property type="match status" value="2"/>
</dbReference>
<proteinExistence type="predicted"/>
<evidence type="ECO:0000256" key="1">
    <source>
        <dbReference type="ARBA" id="ARBA00001974"/>
    </source>
</evidence>